<sequence length="113" mass="11775">MKGLCFAAAIGVSALLFSACTALPERACYFNGSVLESNPNSYLMEVTGVGSSGLNLGTLATVSWEGLDAPDLKTGEFARVEFDGTIRESYPVQIGNVSAIYQTDDTGNVLNGG</sequence>
<protein>
    <recommendedName>
        <fullName evidence="4">Lipoprotein</fullName>
    </recommendedName>
</protein>
<dbReference type="Proteomes" id="UP000886874">
    <property type="component" value="Unassembled WGS sequence"/>
</dbReference>
<reference evidence="2" key="2">
    <citation type="journal article" date="2021" name="PeerJ">
        <title>Extensive microbial diversity within the chicken gut microbiome revealed by metagenomics and culture.</title>
        <authorList>
            <person name="Gilroy R."/>
            <person name="Ravi A."/>
            <person name="Getino M."/>
            <person name="Pursley I."/>
            <person name="Horton D.L."/>
            <person name="Alikhan N.F."/>
            <person name="Baker D."/>
            <person name="Gharbi K."/>
            <person name="Hall N."/>
            <person name="Watson M."/>
            <person name="Adriaenssens E.M."/>
            <person name="Foster-Nyarko E."/>
            <person name="Jarju S."/>
            <person name="Secka A."/>
            <person name="Antonio M."/>
            <person name="Oren A."/>
            <person name="Chaudhuri R.R."/>
            <person name="La Ragione R."/>
            <person name="Hildebrand F."/>
            <person name="Pallen M.J."/>
        </authorList>
    </citation>
    <scope>NUCLEOTIDE SEQUENCE</scope>
    <source>
        <strain evidence="2">ChiSjej2B20-13462</strain>
    </source>
</reference>
<evidence type="ECO:0000313" key="2">
    <source>
        <dbReference type="EMBL" id="HIQ69905.1"/>
    </source>
</evidence>
<evidence type="ECO:0000256" key="1">
    <source>
        <dbReference type="SAM" id="SignalP"/>
    </source>
</evidence>
<name>A0A9D1CNW2_9FIRM</name>
<feature type="chain" id="PRO_5038693033" description="Lipoprotein" evidence="1">
    <location>
        <begin position="28"/>
        <end position="113"/>
    </location>
</feature>
<accession>A0A9D1CNW2</accession>
<gene>
    <name evidence="2" type="ORF">IAA67_06220</name>
</gene>
<dbReference type="EMBL" id="DVFN01000091">
    <property type="protein sequence ID" value="HIQ69905.1"/>
    <property type="molecule type" value="Genomic_DNA"/>
</dbReference>
<feature type="signal peptide" evidence="1">
    <location>
        <begin position="1"/>
        <end position="27"/>
    </location>
</feature>
<evidence type="ECO:0008006" key="4">
    <source>
        <dbReference type="Google" id="ProtNLM"/>
    </source>
</evidence>
<organism evidence="2 3">
    <name type="scientific">Candidatus Avoscillospira stercorigallinarum</name>
    <dbReference type="NCBI Taxonomy" id="2840708"/>
    <lineage>
        <taxon>Bacteria</taxon>
        <taxon>Bacillati</taxon>
        <taxon>Bacillota</taxon>
        <taxon>Clostridia</taxon>
        <taxon>Eubacteriales</taxon>
        <taxon>Oscillospiraceae</taxon>
        <taxon>Oscillospiraceae incertae sedis</taxon>
        <taxon>Candidatus Avoscillospira</taxon>
    </lineage>
</organism>
<evidence type="ECO:0000313" key="3">
    <source>
        <dbReference type="Proteomes" id="UP000886874"/>
    </source>
</evidence>
<keyword evidence="1" id="KW-0732">Signal</keyword>
<dbReference type="AlphaFoldDB" id="A0A9D1CNW2"/>
<comment type="caution">
    <text evidence="2">The sequence shown here is derived from an EMBL/GenBank/DDBJ whole genome shotgun (WGS) entry which is preliminary data.</text>
</comment>
<reference evidence="2" key="1">
    <citation type="submission" date="2020-10" db="EMBL/GenBank/DDBJ databases">
        <authorList>
            <person name="Gilroy R."/>
        </authorList>
    </citation>
    <scope>NUCLEOTIDE SEQUENCE</scope>
    <source>
        <strain evidence="2">ChiSjej2B20-13462</strain>
    </source>
</reference>
<dbReference type="PROSITE" id="PS51257">
    <property type="entry name" value="PROKAR_LIPOPROTEIN"/>
    <property type="match status" value="1"/>
</dbReference>
<proteinExistence type="predicted"/>